<keyword evidence="2 4" id="KW-0378">Hydrolase</keyword>
<dbReference type="PANTHER" id="PTHR10655:SF17">
    <property type="entry name" value="LYSOPHOSPHOLIPASE-LIKE PROTEIN 1"/>
    <property type="match status" value="1"/>
</dbReference>
<evidence type="ECO:0000313" key="5">
    <source>
        <dbReference type="Proteomes" id="UP000318453"/>
    </source>
</evidence>
<dbReference type="PANTHER" id="PTHR10655">
    <property type="entry name" value="LYSOPHOSPHOLIPASE-RELATED"/>
    <property type="match status" value="1"/>
</dbReference>
<dbReference type="RefSeq" id="WP_146296393.1">
    <property type="nucleotide sequence ID" value="NZ_CP042326.1"/>
</dbReference>
<dbReference type="InterPro" id="IPR050565">
    <property type="entry name" value="LYPA1-2/EST-like"/>
</dbReference>
<evidence type="ECO:0000313" key="4">
    <source>
        <dbReference type="EMBL" id="QDZ40544.1"/>
    </source>
</evidence>
<dbReference type="GO" id="GO:0016787">
    <property type="term" value="F:hydrolase activity"/>
    <property type="evidence" value="ECO:0007669"/>
    <property type="project" value="UniProtKB-KW"/>
</dbReference>
<proteinExistence type="inferred from homology"/>
<name>A0A5B8NNC7_9CHRO</name>
<reference evidence="4" key="1">
    <citation type="submission" date="2019-08" db="EMBL/GenBank/DDBJ databases">
        <title>Carotenoids and Carotenoid Binding Proteins in the Halophilic Cyanobacterium Euhalothece sp. ZM00.</title>
        <authorList>
            <person name="Cho S.M."/>
            <person name="Song J.Y."/>
            <person name="Park Y.-I."/>
        </authorList>
    </citation>
    <scope>NUCLEOTIDE SEQUENCE [LARGE SCALE GENOMIC DNA]</scope>
    <source>
        <strain evidence="4">Z-M001</strain>
    </source>
</reference>
<evidence type="ECO:0000256" key="2">
    <source>
        <dbReference type="ARBA" id="ARBA00022801"/>
    </source>
</evidence>
<dbReference type="OrthoDB" id="9801763at2"/>
<dbReference type="AlphaFoldDB" id="A0A5B8NNC7"/>
<dbReference type="SUPFAM" id="SSF53474">
    <property type="entry name" value="alpha/beta-Hydrolases"/>
    <property type="match status" value="1"/>
</dbReference>
<protein>
    <submittedName>
        <fullName evidence="4">Alpha/beta hydrolase</fullName>
    </submittedName>
</protein>
<accession>A0A5B8NNC7</accession>
<dbReference type="EMBL" id="CP042326">
    <property type="protein sequence ID" value="QDZ40544.1"/>
    <property type="molecule type" value="Genomic_DNA"/>
</dbReference>
<dbReference type="KEGG" id="enn:FRE64_11620"/>
<dbReference type="Pfam" id="PF02230">
    <property type="entry name" value="Abhydrolase_2"/>
    <property type="match status" value="1"/>
</dbReference>
<organism evidence="4 5">
    <name type="scientific">Euhalothece natronophila Z-M001</name>
    <dbReference type="NCBI Taxonomy" id="522448"/>
    <lineage>
        <taxon>Bacteria</taxon>
        <taxon>Bacillati</taxon>
        <taxon>Cyanobacteriota</taxon>
        <taxon>Cyanophyceae</taxon>
        <taxon>Oscillatoriophycideae</taxon>
        <taxon>Chroococcales</taxon>
        <taxon>Halothecacae</taxon>
        <taxon>Halothece cluster</taxon>
        <taxon>Euhalothece</taxon>
    </lineage>
</organism>
<evidence type="ECO:0000259" key="3">
    <source>
        <dbReference type="Pfam" id="PF02230"/>
    </source>
</evidence>
<gene>
    <name evidence="4" type="ORF">FRE64_11620</name>
</gene>
<dbReference type="Gene3D" id="3.40.50.1820">
    <property type="entry name" value="alpha/beta hydrolase"/>
    <property type="match status" value="1"/>
</dbReference>
<dbReference type="InterPro" id="IPR029058">
    <property type="entry name" value="AB_hydrolase_fold"/>
</dbReference>
<comment type="similarity">
    <text evidence="1">Belongs to the AB hydrolase superfamily. AB hydrolase 2 family.</text>
</comment>
<sequence>MTLEALTIPSESETPKYLLVALHGWGANAQNLATFAPFFNWQETQMIFPNAPFTHPTAPDGKMWYDLQKRDEEGLNQSRQALKSWLASLEKETGVPPQRTFLIGFSQGGAMTLDIGFSFPFAGLCALSGYLHSEPQGSPTAPPTLMIHGTQDPVVPVTAAQKARDTLQQQGVNVTYQEFPMQHEINPEALETLKQFVNNLCQ</sequence>
<dbReference type="InterPro" id="IPR003140">
    <property type="entry name" value="PLipase/COase/thioEstase"/>
</dbReference>
<feature type="domain" description="Phospholipase/carboxylesterase/thioesterase" evidence="3">
    <location>
        <begin position="7"/>
        <end position="199"/>
    </location>
</feature>
<dbReference type="Proteomes" id="UP000318453">
    <property type="component" value="Chromosome"/>
</dbReference>
<evidence type="ECO:0000256" key="1">
    <source>
        <dbReference type="ARBA" id="ARBA00006499"/>
    </source>
</evidence>
<keyword evidence="5" id="KW-1185">Reference proteome</keyword>